<gene>
    <name evidence="12" type="ORF">PANT_9c00344</name>
</gene>
<protein>
    <recommendedName>
        <fullName evidence="9">V-type proton ATPase subunit a</fullName>
    </recommendedName>
</protein>
<dbReference type="PANTHER" id="PTHR11629:SF63">
    <property type="entry name" value="V-TYPE PROTON ATPASE SUBUNIT A"/>
    <property type="match status" value="1"/>
</dbReference>
<feature type="transmembrane region" description="Helical" evidence="9">
    <location>
        <begin position="545"/>
        <end position="565"/>
    </location>
</feature>
<evidence type="ECO:0000256" key="4">
    <source>
        <dbReference type="ARBA" id="ARBA00022692"/>
    </source>
</evidence>
<feature type="compositionally biased region" description="Low complexity" evidence="11">
    <location>
        <begin position="39"/>
        <end position="48"/>
    </location>
</feature>
<dbReference type="PANTHER" id="PTHR11629">
    <property type="entry name" value="VACUOLAR PROTON ATPASES"/>
    <property type="match status" value="1"/>
</dbReference>
<feature type="compositionally biased region" description="Acidic residues" evidence="11">
    <location>
        <begin position="778"/>
        <end position="788"/>
    </location>
</feature>
<comment type="function">
    <text evidence="9">Essential component of the vacuolar proton pump (V-ATPase), a multimeric enzyme that catalyzes the translocation of protons across the membranes. Required for assembly and activity of the V-ATPase.</text>
</comment>
<dbReference type="GO" id="GO:0000220">
    <property type="term" value="C:vacuolar proton-transporting V-type ATPase, V0 domain"/>
    <property type="evidence" value="ECO:0007669"/>
    <property type="project" value="InterPro"/>
</dbReference>
<dbReference type="InterPro" id="IPR002490">
    <property type="entry name" value="V-ATPase_116kDa_su"/>
</dbReference>
<comment type="similarity">
    <text evidence="2 9">Belongs to the V-ATPase 116 kDa subunit family.</text>
</comment>
<keyword evidence="10" id="KW-0175">Coiled coil</keyword>
<feature type="transmembrane region" description="Helical" evidence="9">
    <location>
        <begin position="656"/>
        <end position="676"/>
    </location>
</feature>
<keyword evidence="3 9" id="KW-0813">Transport</keyword>
<dbReference type="GO" id="GO:0000329">
    <property type="term" value="C:fungal-type vacuole membrane"/>
    <property type="evidence" value="ECO:0007669"/>
    <property type="project" value="TreeGrafter"/>
</dbReference>
<organism evidence="12 13">
    <name type="scientific">Pseudozyma antarctica (strain T-34)</name>
    <name type="common">Yeast</name>
    <name type="synonym">Candida antarctica</name>
    <dbReference type="NCBI Taxonomy" id="1151754"/>
    <lineage>
        <taxon>Eukaryota</taxon>
        <taxon>Fungi</taxon>
        <taxon>Dikarya</taxon>
        <taxon>Basidiomycota</taxon>
        <taxon>Ustilaginomycotina</taxon>
        <taxon>Ustilaginomycetes</taxon>
        <taxon>Ustilaginales</taxon>
        <taxon>Ustilaginaceae</taxon>
        <taxon>Moesziomyces</taxon>
    </lineage>
</organism>
<keyword evidence="4 9" id="KW-0812">Transmembrane</keyword>
<dbReference type="GO" id="GO:0007035">
    <property type="term" value="P:vacuolar acidification"/>
    <property type="evidence" value="ECO:0007669"/>
    <property type="project" value="TreeGrafter"/>
</dbReference>
<dbReference type="OrthoDB" id="10264220at2759"/>
<comment type="subcellular location">
    <subcellularLocation>
        <location evidence="1">Membrane</location>
        <topology evidence="1">Multi-pass membrane protein</topology>
    </subcellularLocation>
</comment>
<evidence type="ECO:0000256" key="1">
    <source>
        <dbReference type="ARBA" id="ARBA00004141"/>
    </source>
</evidence>
<evidence type="ECO:0000256" key="6">
    <source>
        <dbReference type="ARBA" id="ARBA00022989"/>
    </source>
</evidence>
<feature type="transmembrane region" description="Helical" evidence="9">
    <location>
        <begin position="724"/>
        <end position="748"/>
    </location>
</feature>
<evidence type="ECO:0000256" key="5">
    <source>
        <dbReference type="ARBA" id="ARBA00022781"/>
    </source>
</evidence>
<evidence type="ECO:0000256" key="9">
    <source>
        <dbReference type="RuleBase" id="RU361189"/>
    </source>
</evidence>
<keyword evidence="8 9" id="KW-0472">Membrane</keyword>
<evidence type="ECO:0000256" key="8">
    <source>
        <dbReference type="ARBA" id="ARBA00023136"/>
    </source>
</evidence>
<feature type="coiled-coil region" evidence="10">
    <location>
        <begin position="181"/>
        <end position="222"/>
    </location>
</feature>
<dbReference type="Proteomes" id="UP000011976">
    <property type="component" value="Unassembled WGS sequence"/>
</dbReference>
<proteinExistence type="inferred from homology"/>
<sequence length="933" mass="104957">MVLGTWPAQVRAKLQGPRTGARSTHSTHTPNQQRGANKSSLTSPTSSSPAHHLPSLLFIPLWSTLPSQALVVAKMPEEESLFRSATMSLIQLYIPSETAHATVQELGELGNVMFKDLNPDVSPFQRSFVTDIRRLDEMERRIRFLYAQMEKEGVPVRPLESALPFISFGAGGDGRRGPQLMDELSVKLREHEERLGQMNGSYETLQKRLQELEEAKHVLRETAVFFDQAEGRNDNVRASVDDANAPLLDDVESHAFNTSRGEESNYGTFDLEFVAGTIDRSKMAIFERILWRVLRGNLYMNYAEIEEPFDDPTKEEPVRKNVFIIFAHGAELLAKIRKISESMGGTLYPIDSNADRREESLREVLSRIEDLNNVLYSTSATRRTELVKIAEVLSAWEDVVRKEKLIYSTLNMFLFDNRRKTLVAEGWCPSSDLGQIQLALRRATENAGASAPAVLQELRTNKSPPTFQRSNKYTEAIQSVGDSYGIAKYKEVNPGLFNFILLPFLFAVMFGDVFHAFLMTLAALTMCAFERKLAKVDNEIFTMFFYGRYMMLLMGVFSMFTGFLYNDIGSKSMHLFHTGWDWPHKNGTIEAVANGNTYAIGIDPTWHGADNALVFTNSLKMKMSVILGVFHMTLAILLNVPNFIRFGQKWKIWSEIVPQMLFMQSLFGYLVFAIVYKWSIDWYETDANGTVFRNNPPGLLNMLIYMFLKPGDVDPKTELFAGQAFVQTVLLLIAFICVPWMLCVTPYIEWKEHQATKGQGYRSISHQGDGSRGLGLDGDGDDDDDDADENSRLTQAQGNGHGSGGHGDGEMEEEHEFNIGEVVIHQVIHTIEFCLGCISNTASYLRLWALSLAHAQLSEVLWTMTIQNVFGMTGITGAIATVLAFGLWFCLSIAILCCMEGLSSLLHAIRLAWVEFGSKFYQAGGYQFEPLKF</sequence>
<evidence type="ECO:0000256" key="2">
    <source>
        <dbReference type="ARBA" id="ARBA00009904"/>
    </source>
</evidence>
<evidence type="ECO:0000256" key="7">
    <source>
        <dbReference type="ARBA" id="ARBA00023065"/>
    </source>
</evidence>
<dbReference type="GO" id="GO:0046961">
    <property type="term" value="F:proton-transporting ATPase activity, rotational mechanism"/>
    <property type="evidence" value="ECO:0007669"/>
    <property type="project" value="InterPro"/>
</dbReference>
<dbReference type="GO" id="GO:0051117">
    <property type="term" value="F:ATPase binding"/>
    <property type="evidence" value="ECO:0007669"/>
    <property type="project" value="TreeGrafter"/>
</dbReference>
<feature type="compositionally biased region" description="Polar residues" evidence="11">
    <location>
        <begin position="21"/>
        <end position="38"/>
    </location>
</feature>
<evidence type="ECO:0000256" key="10">
    <source>
        <dbReference type="SAM" id="Coils"/>
    </source>
</evidence>
<dbReference type="STRING" id="1151754.M9LP83"/>
<keyword evidence="5 9" id="KW-0375">Hydrogen ion transport</keyword>
<dbReference type="InterPro" id="IPR026028">
    <property type="entry name" value="V-type_ATPase_116kDa_su_euka"/>
</dbReference>
<evidence type="ECO:0000256" key="3">
    <source>
        <dbReference type="ARBA" id="ARBA00022448"/>
    </source>
</evidence>
<feature type="region of interest" description="Disordered" evidence="11">
    <location>
        <begin position="12"/>
        <end position="48"/>
    </location>
</feature>
<evidence type="ECO:0000313" key="13">
    <source>
        <dbReference type="Proteomes" id="UP000011976"/>
    </source>
</evidence>
<accession>M9LP83</accession>
<feature type="transmembrane region" description="Helical" evidence="9">
    <location>
        <begin position="869"/>
        <end position="896"/>
    </location>
</feature>
<evidence type="ECO:0000313" key="12">
    <source>
        <dbReference type="EMBL" id="GAC73871.1"/>
    </source>
</evidence>
<dbReference type="Pfam" id="PF01496">
    <property type="entry name" value="V_ATPase_I"/>
    <property type="match status" value="1"/>
</dbReference>
<evidence type="ECO:0000256" key="11">
    <source>
        <dbReference type="SAM" id="MobiDB-lite"/>
    </source>
</evidence>
<feature type="transmembrane region" description="Helical" evidence="9">
    <location>
        <begin position="496"/>
        <end position="524"/>
    </location>
</feature>
<dbReference type="EMBL" id="DF196775">
    <property type="protein sequence ID" value="GAC73871.1"/>
    <property type="molecule type" value="Genomic_DNA"/>
</dbReference>
<feature type="region of interest" description="Disordered" evidence="11">
    <location>
        <begin position="761"/>
        <end position="811"/>
    </location>
</feature>
<keyword evidence="6 9" id="KW-1133">Transmembrane helix</keyword>
<reference evidence="13" key="1">
    <citation type="journal article" date="2013" name="Genome Announc.">
        <title>Genome sequence of the basidiomycetous yeast Pseudozyma antarctica T-34, a producer of the glycolipid biosurfactants mannosylerythritol lipids.</title>
        <authorList>
            <person name="Morita T."/>
            <person name="Koike H."/>
            <person name="Koyama Y."/>
            <person name="Hagiwara H."/>
            <person name="Ito E."/>
            <person name="Fukuoka T."/>
            <person name="Imura T."/>
            <person name="Machida M."/>
            <person name="Kitamoto D."/>
        </authorList>
    </citation>
    <scope>NUCLEOTIDE SEQUENCE [LARGE SCALE GENOMIC DNA]</scope>
    <source>
        <strain evidence="13">T-34</strain>
    </source>
</reference>
<name>M9LP83_PSEA3</name>
<dbReference type="PIRSF" id="PIRSF001293">
    <property type="entry name" value="ATP6V0A1"/>
    <property type="match status" value="1"/>
</dbReference>
<dbReference type="AlphaFoldDB" id="M9LP83"/>
<feature type="transmembrane region" description="Helical" evidence="9">
    <location>
        <begin position="623"/>
        <end position="644"/>
    </location>
</feature>
<keyword evidence="7 9" id="KW-0406">Ion transport</keyword>